<dbReference type="KEGG" id="saqu:EJC51_13300"/>
<organism evidence="1 2">
    <name type="scientific">Streptomyces aquilus</name>
    <dbReference type="NCBI Taxonomy" id="2548456"/>
    <lineage>
        <taxon>Bacteria</taxon>
        <taxon>Bacillati</taxon>
        <taxon>Actinomycetota</taxon>
        <taxon>Actinomycetes</taxon>
        <taxon>Kitasatosporales</taxon>
        <taxon>Streptomycetaceae</taxon>
        <taxon>Streptomyces</taxon>
    </lineage>
</organism>
<reference evidence="1 2" key="1">
    <citation type="submission" date="2018-12" db="EMBL/GenBank/DDBJ databases">
        <authorList>
            <person name="Li K."/>
        </authorList>
    </citation>
    <scope>NUCLEOTIDE SEQUENCE [LARGE SCALE GENOMIC DNA]</scope>
    <source>
        <strain evidence="2">CR22</strain>
    </source>
</reference>
<dbReference type="RefSeq" id="WP_126271269.1">
    <property type="nucleotide sequence ID" value="NZ_CP034463.1"/>
</dbReference>
<sequence length="186" mass="20374">MNFTVRQLGLDDNAPVSWKSCVTVSRVDVAGPKSCVVWSIEFSGDAMDPYLVTLAGEAGAAMVALLVSEGWQQARDGMVTVWRRYRPQAADEVERELETSRRALLIAADSADTTGDTDVARDWEHRVADLLGEHPGAAEELRTLLDRLTPVAPNRQEIQGGVRLDAHASGSSRIYMSVGDQHINER</sequence>
<proteinExistence type="predicted"/>
<evidence type="ECO:0000313" key="2">
    <source>
        <dbReference type="Proteomes" id="UP000280197"/>
    </source>
</evidence>
<dbReference type="Proteomes" id="UP000280197">
    <property type="component" value="Chromosome"/>
</dbReference>
<gene>
    <name evidence="1" type="ORF">EJC51_13300</name>
</gene>
<dbReference type="EMBL" id="CP034463">
    <property type="protein sequence ID" value="AZP17007.1"/>
    <property type="molecule type" value="Genomic_DNA"/>
</dbReference>
<accession>A0A3Q9BXS2</accession>
<evidence type="ECO:0000313" key="1">
    <source>
        <dbReference type="EMBL" id="AZP17007.1"/>
    </source>
</evidence>
<protein>
    <submittedName>
        <fullName evidence="1">Uncharacterized protein</fullName>
    </submittedName>
</protein>
<name>A0A3Q9BXS2_9ACTN</name>
<dbReference type="AlphaFoldDB" id="A0A3Q9BXS2"/>
<keyword evidence="2" id="KW-1185">Reference proteome</keyword>